<evidence type="ECO:0000259" key="5">
    <source>
        <dbReference type="PROSITE" id="PS50112"/>
    </source>
</evidence>
<dbReference type="InterPro" id="IPR036388">
    <property type="entry name" value="WH-like_DNA-bd_sf"/>
</dbReference>
<dbReference type="STRING" id="1416801.SAMN05192553_101711"/>
<sequence>MIRRLFITQMQSKNASNETLSLEEMHALSCCCEGERDLMVSVFDNGKKKFLYHNNSFAAILGYSKQEMTEGGWEFWFNRIKPEELPGIRTTIESITSTSNFFDRGLLGPIFSYHIQDSQRKWCLLQHQVTLLMKPYKNLLISYLYDLSNKERIENTLSQFRFSTRTRSCDISAREKEVLFLLGEGYSSKEIADRLYISIHTAITHRKHLIEKFAVKNTAQLIKEASKYDLI</sequence>
<dbReference type="PANTHER" id="PTHR44688:SF16">
    <property type="entry name" value="DNA-BINDING TRANSCRIPTIONAL ACTIVATOR DEVR_DOSR"/>
    <property type="match status" value="1"/>
</dbReference>
<dbReference type="PROSITE" id="PS50112">
    <property type="entry name" value="PAS"/>
    <property type="match status" value="1"/>
</dbReference>
<reference evidence="7" key="1">
    <citation type="submission" date="2016-10" db="EMBL/GenBank/DDBJ databases">
        <authorList>
            <person name="Varghese N."/>
            <person name="Submissions S."/>
        </authorList>
    </citation>
    <scope>NUCLEOTIDE SEQUENCE [LARGE SCALE GENOMIC DNA]</scope>
    <source>
        <strain evidence="7">IBRC-M 10761</strain>
    </source>
</reference>
<dbReference type="EMBL" id="FNZH01000001">
    <property type="protein sequence ID" value="SEI88870.1"/>
    <property type="molecule type" value="Genomic_DNA"/>
</dbReference>
<keyword evidence="2" id="KW-0238">DNA-binding</keyword>
<gene>
    <name evidence="6" type="ORF">SAMN05192553_101711</name>
</gene>
<accession>A0A1H6UKV8</accession>
<dbReference type="AlphaFoldDB" id="A0A1H6UKV8"/>
<organism evidence="6 7">
    <name type="scientific">Cyclobacterium xiamenense</name>
    <dbReference type="NCBI Taxonomy" id="1297121"/>
    <lineage>
        <taxon>Bacteria</taxon>
        <taxon>Pseudomonadati</taxon>
        <taxon>Bacteroidota</taxon>
        <taxon>Cytophagia</taxon>
        <taxon>Cytophagales</taxon>
        <taxon>Cyclobacteriaceae</taxon>
        <taxon>Cyclobacterium</taxon>
    </lineage>
</organism>
<evidence type="ECO:0000256" key="2">
    <source>
        <dbReference type="ARBA" id="ARBA00023125"/>
    </source>
</evidence>
<dbReference type="Gene3D" id="1.10.10.10">
    <property type="entry name" value="Winged helix-like DNA-binding domain superfamily/Winged helix DNA-binding domain"/>
    <property type="match status" value="1"/>
</dbReference>
<evidence type="ECO:0000256" key="3">
    <source>
        <dbReference type="ARBA" id="ARBA00023163"/>
    </source>
</evidence>
<feature type="domain" description="PAS" evidence="5">
    <location>
        <begin position="45"/>
        <end position="99"/>
    </location>
</feature>
<evidence type="ECO:0000313" key="6">
    <source>
        <dbReference type="EMBL" id="SEI88870.1"/>
    </source>
</evidence>
<dbReference type="InterPro" id="IPR016032">
    <property type="entry name" value="Sig_transdc_resp-reg_C-effctor"/>
</dbReference>
<dbReference type="SUPFAM" id="SSF46894">
    <property type="entry name" value="C-terminal effector domain of the bipartite response regulators"/>
    <property type="match status" value="1"/>
</dbReference>
<dbReference type="Proteomes" id="UP000199403">
    <property type="component" value="Unassembled WGS sequence"/>
</dbReference>
<dbReference type="PROSITE" id="PS50043">
    <property type="entry name" value="HTH_LUXR_2"/>
    <property type="match status" value="1"/>
</dbReference>
<dbReference type="InterPro" id="IPR013655">
    <property type="entry name" value="PAS_fold_3"/>
</dbReference>
<dbReference type="PRINTS" id="PR00038">
    <property type="entry name" value="HTHLUXR"/>
</dbReference>
<evidence type="ECO:0000256" key="1">
    <source>
        <dbReference type="ARBA" id="ARBA00023015"/>
    </source>
</evidence>
<evidence type="ECO:0000313" key="7">
    <source>
        <dbReference type="Proteomes" id="UP000199403"/>
    </source>
</evidence>
<feature type="domain" description="HTH luxR-type" evidence="4">
    <location>
        <begin position="164"/>
        <end position="229"/>
    </location>
</feature>
<dbReference type="Gene3D" id="3.30.450.20">
    <property type="entry name" value="PAS domain"/>
    <property type="match status" value="1"/>
</dbReference>
<dbReference type="CDD" id="cd00130">
    <property type="entry name" value="PAS"/>
    <property type="match status" value="1"/>
</dbReference>
<dbReference type="GO" id="GO:0006355">
    <property type="term" value="P:regulation of DNA-templated transcription"/>
    <property type="evidence" value="ECO:0007669"/>
    <property type="project" value="InterPro"/>
</dbReference>
<dbReference type="PANTHER" id="PTHR44688">
    <property type="entry name" value="DNA-BINDING TRANSCRIPTIONAL ACTIVATOR DEVR_DOSR"/>
    <property type="match status" value="1"/>
</dbReference>
<keyword evidence="1" id="KW-0805">Transcription regulation</keyword>
<dbReference type="GO" id="GO:0003677">
    <property type="term" value="F:DNA binding"/>
    <property type="evidence" value="ECO:0007669"/>
    <property type="project" value="UniProtKB-KW"/>
</dbReference>
<keyword evidence="3" id="KW-0804">Transcription</keyword>
<name>A0A1H6UKV8_9BACT</name>
<proteinExistence type="predicted"/>
<dbReference type="Pfam" id="PF00196">
    <property type="entry name" value="GerE"/>
    <property type="match status" value="1"/>
</dbReference>
<dbReference type="RefSeq" id="WP_218145554.1">
    <property type="nucleotide sequence ID" value="NZ_FNZH01000001.1"/>
</dbReference>
<dbReference type="InterPro" id="IPR000014">
    <property type="entry name" value="PAS"/>
</dbReference>
<protein>
    <submittedName>
        <fullName evidence="6">PAS fold-containing protein</fullName>
    </submittedName>
</protein>
<dbReference type="InterPro" id="IPR000792">
    <property type="entry name" value="Tscrpt_reg_LuxR_C"/>
</dbReference>
<dbReference type="SMART" id="SM00421">
    <property type="entry name" value="HTH_LUXR"/>
    <property type="match status" value="1"/>
</dbReference>
<evidence type="ECO:0000259" key="4">
    <source>
        <dbReference type="PROSITE" id="PS50043"/>
    </source>
</evidence>
<keyword evidence="7" id="KW-1185">Reference proteome</keyword>
<dbReference type="CDD" id="cd06170">
    <property type="entry name" value="LuxR_C_like"/>
    <property type="match status" value="1"/>
</dbReference>
<dbReference type="Pfam" id="PF08447">
    <property type="entry name" value="PAS_3"/>
    <property type="match status" value="1"/>
</dbReference>